<dbReference type="EC" id="2.7.13.3" evidence="2"/>
<dbReference type="PANTHER" id="PTHR24421">
    <property type="entry name" value="NITRATE/NITRITE SENSOR PROTEIN NARX-RELATED"/>
    <property type="match status" value="1"/>
</dbReference>
<evidence type="ECO:0000313" key="10">
    <source>
        <dbReference type="EMBL" id="QOR46178.1"/>
    </source>
</evidence>
<evidence type="ECO:0000259" key="9">
    <source>
        <dbReference type="SMART" id="SM00387"/>
    </source>
</evidence>
<dbReference type="RefSeq" id="WP_193326123.1">
    <property type="nucleotide sequence ID" value="NZ_CP053291.1"/>
</dbReference>
<dbReference type="SMART" id="SM00387">
    <property type="entry name" value="HATPase_c"/>
    <property type="match status" value="1"/>
</dbReference>
<dbReference type="PANTHER" id="PTHR24421:SF10">
    <property type="entry name" value="NITRATE_NITRITE SENSOR PROTEIN NARQ"/>
    <property type="match status" value="1"/>
</dbReference>
<evidence type="ECO:0000256" key="8">
    <source>
        <dbReference type="ARBA" id="ARBA00023012"/>
    </source>
</evidence>
<proteinExistence type="predicted"/>
<dbReference type="EMBL" id="CP063213">
    <property type="protein sequence ID" value="QOR46178.1"/>
    <property type="molecule type" value="Genomic_DNA"/>
</dbReference>
<dbReference type="GO" id="GO:0016020">
    <property type="term" value="C:membrane"/>
    <property type="evidence" value="ECO:0007669"/>
    <property type="project" value="InterPro"/>
</dbReference>
<keyword evidence="3" id="KW-0597">Phosphoprotein</keyword>
<keyword evidence="8" id="KW-0902">Two-component regulatory system</keyword>
<accession>A0A7M1QW51</accession>
<dbReference type="InterPro" id="IPR050482">
    <property type="entry name" value="Sensor_HK_TwoCompSys"/>
</dbReference>
<evidence type="ECO:0000256" key="7">
    <source>
        <dbReference type="ARBA" id="ARBA00022840"/>
    </source>
</evidence>
<evidence type="ECO:0000256" key="1">
    <source>
        <dbReference type="ARBA" id="ARBA00000085"/>
    </source>
</evidence>
<gene>
    <name evidence="10" type="ORF">INS88_02910</name>
</gene>
<dbReference type="AlphaFoldDB" id="A0A7M1QW51"/>
<dbReference type="Gene3D" id="1.20.5.1930">
    <property type="match status" value="1"/>
</dbReference>
<dbReference type="InterPro" id="IPR055558">
    <property type="entry name" value="DUF7134"/>
</dbReference>
<dbReference type="Pfam" id="PF23539">
    <property type="entry name" value="DUF7134"/>
    <property type="match status" value="1"/>
</dbReference>
<dbReference type="Gene3D" id="3.30.565.10">
    <property type="entry name" value="Histidine kinase-like ATPase, C-terminal domain"/>
    <property type="match status" value="1"/>
</dbReference>
<accession>A0A8A5U5J7</accession>
<dbReference type="InterPro" id="IPR003594">
    <property type="entry name" value="HATPase_dom"/>
</dbReference>
<organism evidence="10 11">
    <name type="scientific">Trueperella pecoris</name>
    <dbReference type="NCBI Taxonomy" id="2733571"/>
    <lineage>
        <taxon>Bacteria</taxon>
        <taxon>Bacillati</taxon>
        <taxon>Actinomycetota</taxon>
        <taxon>Actinomycetes</taxon>
        <taxon>Actinomycetales</taxon>
        <taxon>Actinomycetaceae</taxon>
        <taxon>Trueperella</taxon>
    </lineage>
</organism>
<keyword evidence="6 10" id="KW-0418">Kinase</keyword>
<protein>
    <recommendedName>
        <fullName evidence="2">histidine kinase</fullName>
        <ecNumber evidence="2">2.7.13.3</ecNumber>
    </recommendedName>
</protein>
<keyword evidence="7" id="KW-0067">ATP-binding</keyword>
<dbReference type="SUPFAM" id="SSF55874">
    <property type="entry name" value="ATPase domain of HSP90 chaperone/DNA topoisomerase II/histidine kinase"/>
    <property type="match status" value="1"/>
</dbReference>
<evidence type="ECO:0000256" key="3">
    <source>
        <dbReference type="ARBA" id="ARBA00022553"/>
    </source>
</evidence>
<dbReference type="Proteomes" id="UP000595053">
    <property type="component" value="Chromosome"/>
</dbReference>
<evidence type="ECO:0000256" key="2">
    <source>
        <dbReference type="ARBA" id="ARBA00012438"/>
    </source>
</evidence>
<keyword evidence="4" id="KW-0808">Transferase</keyword>
<sequence>MKDFATIKGFSPADLALALFVALLVLALPTEALGVSLYQDALLYVASVSIVIGTFLRRTHALPAAVVVYIAALLRYIALPHGILPQDVAILFALYAVLVYGPKAAKIPAIAGASFGAFLVVLPAFRANMPATLLVLTIFAAQAMVFGTAAGALLRRQRLARMDTMLADIELAQRHAERDAELAVVGERTRIAREMHDIVAHTLSVVIAQADGGRYAAKSNPEAAERALNVIADMSRAALADIRSIIGVLRDADDLNAPLAPEPVDTDLISLTDHVRESGHQVSYVVTGQPRPLPVGVGNALYRICQEALTNALKHAGPEAQLTVSIYWRPSEVVLDVSDNGRGAAAINDGKGHGIIGMNERAAVFGGTVVAGPRPGGGFKVTATIPTPGERKTHV</sequence>
<dbReference type="InterPro" id="IPR011712">
    <property type="entry name" value="Sig_transdc_His_kin_sub3_dim/P"/>
</dbReference>
<keyword evidence="11" id="KW-1185">Reference proteome</keyword>
<comment type="catalytic activity">
    <reaction evidence="1">
        <text>ATP + protein L-histidine = ADP + protein N-phospho-L-histidine.</text>
        <dbReference type="EC" id="2.7.13.3"/>
    </reaction>
</comment>
<dbReference type="CDD" id="cd16917">
    <property type="entry name" value="HATPase_UhpB-NarQ-NarX-like"/>
    <property type="match status" value="1"/>
</dbReference>
<evidence type="ECO:0000256" key="6">
    <source>
        <dbReference type="ARBA" id="ARBA00022777"/>
    </source>
</evidence>
<evidence type="ECO:0000256" key="5">
    <source>
        <dbReference type="ARBA" id="ARBA00022741"/>
    </source>
</evidence>
<dbReference type="GO" id="GO:0005524">
    <property type="term" value="F:ATP binding"/>
    <property type="evidence" value="ECO:0007669"/>
    <property type="project" value="UniProtKB-KW"/>
</dbReference>
<name>A0A7M1QW51_9ACTO</name>
<feature type="domain" description="Histidine kinase/HSP90-like ATPase" evidence="9">
    <location>
        <begin position="296"/>
        <end position="389"/>
    </location>
</feature>
<evidence type="ECO:0000313" key="11">
    <source>
        <dbReference type="Proteomes" id="UP000595053"/>
    </source>
</evidence>
<keyword evidence="5" id="KW-0547">Nucleotide-binding</keyword>
<dbReference type="GO" id="GO:0046983">
    <property type="term" value="F:protein dimerization activity"/>
    <property type="evidence" value="ECO:0007669"/>
    <property type="project" value="InterPro"/>
</dbReference>
<dbReference type="Pfam" id="PF02518">
    <property type="entry name" value="HATPase_c"/>
    <property type="match status" value="1"/>
</dbReference>
<evidence type="ECO:0000256" key="4">
    <source>
        <dbReference type="ARBA" id="ARBA00022679"/>
    </source>
</evidence>
<dbReference type="Pfam" id="PF07730">
    <property type="entry name" value="HisKA_3"/>
    <property type="match status" value="1"/>
</dbReference>
<dbReference type="GO" id="GO:0000155">
    <property type="term" value="F:phosphorelay sensor kinase activity"/>
    <property type="evidence" value="ECO:0007669"/>
    <property type="project" value="InterPro"/>
</dbReference>
<dbReference type="InterPro" id="IPR036890">
    <property type="entry name" value="HATPase_C_sf"/>
</dbReference>
<reference evidence="10 11" key="1">
    <citation type="submission" date="2020-10" db="EMBL/GenBank/DDBJ databases">
        <title>Trueperella pecoris sp. nov. isolated from bovine and porcine specimens.</title>
        <authorList>
            <person name="Schoenecker L."/>
            <person name="Schnydrig P."/>
            <person name="Brodard I."/>
            <person name="Thomann A."/>
            <person name="Hemphill A."/>
            <person name="Rodriguez-Campos S."/>
            <person name="Perreten V."/>
            <person name="Jores J."/>
            <person name="Kittl S."/>
        </authorList>
    </citation>
    <scope>NUCLEOTIDE SEQUENCE [LARGE SCALE GENOMIC DNA]</scope>
    <source>
        <strain evidence="10 11">15A0121</strain>
    </source>
</reference>